<proteinExistence type="predicted"/>
<feature type="transmembrane region" description="Helical" evidence="1">
    <location>
        <begin position="85"/>
        <end position="105"/>
    </location>
</feature>
<reference evidence="2 3" key="1">
    <citation type="journal article" date="2022" name="Nat. Plants">
        <title>Genomes of leafy and leafless Platanthera orchids illuminate the evolution of mycoheterotrophy.</title>
        <authorList>
            <person name="Li M.H."/>
            <person name="Liu K.W."/>
            <person name="Li Z."/>
            <person name="Lu H.C."/>
            <person name="Ye Q.L."/>
            <person name="Zhang D."/>
            <person name="Wang J.Y."/>
            <person name="Li Y.F."/>
            <person name="Zhong Z.M."/>
            <person name="Liu X."/>
            <person name="Yu X."/>
            <person name="Liu D.K."/>
            <person name="Tu X.D."/>
            <person name="Liu B."/>
            <person name="Hao Y."/>
            <person name="Liao X.Y."/>
            <person name="Jiang Y.T."/>
            <person name="Sun W.H."/>
            <person name="Chen J."/>
            <person name="Chen Y.Q."/>
            <person name="Ai Y."/>
            <person name="Zhai J.W."/>
            <person name="Wu S.S."/>
            <person name="Zhou Z."/>
            <person name="Hsiao Y.Y."/>
            <person name="Wu W.L."/>
            <person name="Chen Y.Y."/>
            <person name="Lin Y.F."/>
            <person name="Hsu J.L."/>
            <person name="Li C.Y."/>
            <person name="Wang Z.W."/>
            <person name="Zhao X."/>
            <person name="Zhong W.Y."/>
            <person name="Ma X.K."/>
            <person name="Ma L."/>
            <person name="Huang J."/>
            <person name="Chen G.Z."/>
            <person name="Huang M.Z."/>
            <person name="Huang L."/>
            <person name="Peng D.H."/>
            <person name="Luo Y.B."/>
            <person name="Zou S.Q."/>
            <person name="Chen S.P."/>
            <person name="Lan S."/>
            <person name="Tsai W.C."/>
            <person name="Van de Peer Y."/>
            <person name="Liu Z.J."/>
        </authorList>
    </citation>
    <scope>NUCLEOTIDE SEQUENCE [LARGE SCALE GENOMIC DNA]</scope>
    <source>
        <strain evidence="2">Lor288</strain>
    </source>
</reference>
<comment type="caution">
    <text evidence="2">The sequence shown here is derived from an EMBL/GenBank/DDBJ whole genome shotgun (WGS) entry which is preliminary data.</text>
</comment>
<dbReference type="EMBL" id="JBBWWR010000008">
    <property type="protein sequence ID" value="KAK8962980.1"/>
    <property type="molecule type" value="Genomic_DNA"/>
</dbReference>
<dbReference type="Proteomes" id="UP001412067">
    <property type="component" value="Unassembled WGS sequence"/>
</dbReference>
<gene>
    <name evidence="2" type="primary">TIP1</name>
    <name evidence="2" type="ORF">KSP40_PGU004967</name>
</gene>
<feature type="transmembrane region" description="Helical" evidence="1">
    <location>
        <begin position="55"/>
        <end position="78"/>
    </location>
</feature>
<feature type="transmembrane region" description="Helical" evidence="1">
    <location>
        <begin position="21"/>
        <end position="43"/>
    </location>
</feature>
<sequence>MQGNARRIFDKRCDGNNYFGKLSKLGLAPILWCISISLLVTYISSVVTGTSFSGLTVTFALVAWLGVFLASSGLVMFYRCSRCPTLYLISGILFVVTFFANHFVMQFE</sequence>
<organism evidence="2 3">
    <name type="scientific">Platanthera guangdongensis</name>
    <dbReference type="NCBI Taxonomy" id="2320717"/>
    <lineage>
        <taxon>Eukaryota</taxon>
        <taxon>Viridiplantae</taxon>
        <taxon>Streptophyta</taxon>
        <taxon>Embryophyta</taxon>
        <taxon>Tracheophyta</taxon>
        <taxon>Spermatophyta</taxon>
        <taxon>Magnoliopsida</taxon>
        <taxon>Liliopsida</taxon>
        <taxon>Asparagales</taxon>
        <taxon>Orchidaceae</taxon>
        <taxon>Orchidoideae</taxon>
        <taxon>Orchideae</taxon>
        <taxon>Orchidinae</taxon>
        <taxon>Platanthera</taxon>
    </lineage>
</organism>
<accession>A0ABR2MFP8</accession>
<evidence type="ECO:0000313" key="3">
    <source>
        <dbReference type="Proteomes" id="UP001412067"/>
    </source>
</evidence>
<evidence type="ECO:0000256" key="1">
    <source>
        <dbReference type="SAM" id="Phobius"/>
    </source>
</evidence>
<name>A0ABR2MFP8_9ASPA</name>
<evidence type="ECO:0000313" key="2">
    <source>
        <dbReference type="EMBL" id="KAK8962980.1"/>
    </source>
</evidence>
<keyword evidence="1" id="KW-0472">Membrane</keyword>
<keyword evidence="3" id="KW-1185">Reference proteome</keyword>
<keyword evidence="1" id="KW-0812">Transmembrane</keyword>
<keyword evidence="1" id="KW-1133">Transmembrane helix</keyword>
<protein>
    <submittedName>
        <fullName evidence="2">S-acyltransferase TIP1</fullName>
    </submittedName>
</protein>